<dbReference type="GO" id="GO:0046872">
    <property type="term" value="F:metal ion binding"/>
    <property type="evidence" value="ECO:0007669"/>
    <property type="project" value="UniProtKB-KW"/>
</dbReference>
<evidence type="ECO:0000256" key="3">
    <source>
        <dbReference type="ARBA" id="ARBA00005300"/>
    </source>
</evidence>
<name>A0A1B1U7W6_9HELI</name>
<dbReference type="GO" id="GO:0004523">
    <property type="term" value="F:RNA-DNA hybrid ribonuclease activity"/>
    <property type="evidence" value="ECO:0007669"/>
    <property type="project" value="UniProtKB-EC"/>
</dbReference>
<evidence type="ECO:0000256" key="7">
    <source>
        <dbReference type="ARBA" id="ARBA00022723"/>
    </source>
</evidence>
<keyword evidence="6" id="KW-0540">Nuclease</keyword>
<dbReference type="GO" id="GO:0043137">
    <property type="term" value="P:DNA replication, removal of RNA primer"/>
    <property type="evidence" value="ECO:0007669"/>
    <property type="project" value="TreeGrafter"/>
</dbReference>
<evidence type="ECO:0000256" key="2">
    <source>
        <dbReference type="ARBA" id="ARBA00001946"/>
    </source>
</evidence>
<dbReference type="InterPro" id="IPR050092">
    <property type="entry name" value="RNase_H"/>
</dbReference>
<evidence type="ECO:0000256" key="4">
    <source>
        <dbReference type="ARBA" id="ARBA00011245"/>
    </source>
</evidence>
<comment type="subunit">
    <text evidence="4">Monomer.</text>
</comment>
<dbReference type="PANTHER" id="PTHR10642:SF26">
    <property type="entry name" value="RIBONUCLEASE H1"/>
    <property type="match status" value="1"/>
</dbReference>
<dbReference type="Proteomes" id="UP000092884">
    <property type="component" value="Chromosome"/>
</dbReference>
<dbReference type="InterPro" id="IPR002156">
    <property type="entry name" value="RNaseH_domain"/>
</dbReference>
<keyword evidence="10" id="KW-0460">Magnesium</keyword>
<dbReference type="PROSITE" id="PS50879">
    <property type="entry name" value="RNASE_H_1"/>
    <property type="match status" value="1"/>
</dbReference>
<dbReference type="OrthoDB" id="7845843at2"/>
<accession>A0A1B1U7W6</accession>
<keyword evidence="9" id="KW-0378">Hydrolase</keyword>
<keyword evidence="8" id="KW-0255">Endonuclease</keyword>
<dbReference type="NCBIfam" id="NF001236">
    <property type="entry name" value="PRK00203.1"/>
    <property type="match status" value="1"/>
</dbReference>
<evidence type="ECO:0000256" key="10">
    <source>
        <dbReference type="ARBA" id="ARBA00022842"/>
    </source>
</evidence>
<dbReference type="SUPFAM" id="SSF53098">
    <property type="entry name" value="Ribonuclease H-like"/>
    <property type="match status" value="1"/>
</dbReference>
<organism evidence="12 13">
    <name type="scientific">Helicobacter enhydrae</name>
    <dbReference type="NCBI Taxonomy" id="222136"/>
    <lineage>
        <taxon>Bacteria</taxon>
        <taxon>Pseudomonadati</taxon>
        <taxon>Campylobacterota</taxon>
        <taxon>Epsilonproteobacteria</taxon>
        <taxon>Campylobacterales</taxon>
        <taxon>Helicobacteraceae</taxon>
        <taxon>Helicobacter</taxon>
    </lineage>
</organism>
<dbReference type="EMBL" id="CP016503">
    <property type="protein sequence ID" value="ANV98775.1"/>
    <property type="molecule type" value="Genomic_DNA"/>
</dbReference>
<dbReference type="RefSeq" id="WP_066341843.1">
    <property type="nucleotide sequence ID" value="NZ_CP016503.1"/>
</dbReference>
<comment type="similarity">
    <text evidence="3">Belongs to the RNase H family.</text>
</comment>
<dbReference type="Pfam" id="PF00075">
    <property type="entry name" value="RNase_H"/>
    <property type="match status" value="1"/>
</dbReference>
<comment type="catalytic activity">
    <reaction evidence="1">
        <text>Endonucleolytic cleavage to 5'-phosphomonoester.</text>
        <dbReference type="EC" id="3.1.26.4"/>
    </reaction>
</comment>
<dbReference type="EC" id="3.1.26.4" evidence="5"/>
<evidence type="ECO:0000313" key="13">
    <source>
        <dbReference type="Proteomes" id="UP000092884"/>
    </source>
</evidence>
<dbReference type="AlphaFoldDB" id="A0A1B1U7W6"/>
<reference evidence="13" key="1">
    <citation type="submission" date="2016-07" db="EMBL/GenBank/DDBJ databases">
        <authorList>
            <person name="Florea S."/>
            <person name="Webb J.S."/>
            <person name="Jaromczyk J."/>
            <person name="Schardl C.L."/>
        </authorList>
    </citation>
    <scope>NUCLEOTIDE SEQUENCE [LARGE SCALE GENOMIC DNA]</scope>
    <source>
        <strain evidence="13">MIT 01-6242</strain>
    </source>
</reference>
<dbReference type="InterPro" id="IPR022892">
    <property type="entry name" value="RNaseHI"/>
</dbReference>
<evidence type="ECO:0000313" key="12">
    <source>
        <dbReference type="EMBL" id="ANV98775.1"/>
    </source>
</evidence>
<dbReference type="GO" id="GO:0003676">
    <property type="term" value="F:nucleic acid binding"/>
    <property type="evidence" value="ECO:0007669"/>
    <property type="project" value="InterPro"/>
</dbReference>
<feature type="domain" description="RNase H type-1" evidence="11">
    <location>
        <begin position="1"/>
        <end position="136"/>
    </location>
</feature>
<dbReference type="CDD" id="cd09278">
    <property type="entry name" value="RNase_HI_prokaryote_like"/>
    <property type="match status" value="1"/>
</dbReference>
<comment type="cofactor">
    <cofactor evidence="2">
        <name>Mg(2+)</name>
        <dbReference type="ChEBI" id="CHEBI:18420"/>
    </cofactor>
</comment>
<dbReference type="PANTHER" id="PTHR10642">
    <property type="entry name" value="RIBONUCLEASE H1"/>
    <property type="match status" value="1"/>
</dbReference>
<protein>
    <recommendedName>
        <fullName evidence="5">ribonuclease H</fullName>
        <ecNumber evidence="5">3.1.26.4</ecNumber>
    </recommendedName>
</protein>
<dbReference type="Gene3D" id="3.30.420.10">
    <property type="entry name" value="Ribonuclease H-like superfamily/Ribonuclease H"/>
    <property type="match status" value="1"/>
</dbReference>
<dbReference type="KEGG" id="het:BBW65_05875"/>
<keyword evidence="7" id="KW-0479">Metal-binding</keyword>
<evidence type="ECO:0000256" key="1">
    <source>
        <dbReference type="ARBA" id="ARBA00000077"/>
    </source>
</evidence>
<evidence type="ECO:0000256" key="6">
    <source>
        <dbReference type="ARBA" id="ARBA00022722"/>
    </source>
</evidence>
<evidence type="ECO:0000256" key="8">
    <source>
        <dbReference type="ARBA" id="ARBA00022759"/>
    </source>
</evidence>
<gene>
    <name evidence="12" type="ORF">BBW65_05875</name>
</gene>
<evidence type="ECO:0000256" key="5">
    <source>
        <dbReference type="ARBA" id="ARBA00012180"/>
    </source>
</evidence>
<dbReference type="InterPro" id="IPR036397">
    <property type="entry name" value="RNaseH_sf"/>
</dbReference>
<evidence type="ECO:0000256" key="9">
    <source>
        <dbReference type="ARBA" id="ARBA00022801"/>
    </source>
</evidence>
<dbReference type="InterPro" id="IPR012337">
    <property type="entry name" value="RNaseH-like_sf"/>
</dbReference>
<dbReference type="STRING" id="222136.BBW65_05875"/>
<sequence length="141" mass="16128">MKQVEIFCDGSSLGNPGAGGWCAIMRYQEVEKVLSGGEINVTNNQMELRAVIESLKALKFPCHIILYSDSRYVCEGINTWLKSWVQKDFKNVKNPTMWQEFLDVSCRHLIEARWVKGHNGHPENERCDKIAKAEASKRVNK</sequence>
<evidence type="ECO:0000259" key="11">
    <source>
        <dbReference type="PROSITE" id="PS50879"/>
    </source>
</evidence>
<proteinExistence type="inferred from homology"/>
<keyword evidence="13" id="KW-1185">Reference proteome</keyword>